<feature type="region of interest" description="Disordered" evidence="5">
    <location>
        <begin position="15"/>
        <end position="36"/>
    </location>
</feature>
<comment type="caution">
    <text evidence="7">The sequence shown here is derived from an EMBL/GenBank/DDBJ whole genome shotgun (WGS) entry which is preliminary data.</text>
</comment>
<dbReference type="GeneID" id="39747081"/>
<dbReference type="RefSeq" id="XP_028542957.1">
    <property type="nucleotide sequence ID" value="XM_028687156.1"/>
</dbReference>
<feature type="compositionally biased region" description="Polar residues" evidence="5">
    <location>
        <begin position="465"/>
        <end position="474"/>
    </location>
</feature>
<feature type="region of interest" description="Disordered" evidence="5">
    <location>
        <begin position="465"/>
        <end position="544"/>
    </location>
</feature>
<dbReference type="Proteomes" id="UP000195521">
    <property type="component" value="Unassembled WGS sequence"/>
</dbReference>
<feature type="compositionally biased region" description="Polar residues" evidence="5">
    <location>
        <begin position="249"/>
        <end position="261"/>
    </location>
</feature>
<gene>
    <name evidence="7" type="ORF">PGO_072830</name>
</gene>
<name>A0A1Y1JFD8_PLAGO</name>
<dbReference type="InterPro" id="IPR001005">
    <property type="entry name" value="SANT/Myb"/>
</dbReference>
<feature type="compositionally biased region" description="Basic and acidic residues" evidence="5">
    <location>
        <begin position="262"/>
        <end position="300"/>
    </location>
</feature>
<evidence type="ECO:0000313" key="8">
    <source>
        <dbReference type="Proteomes" id="UP000195521"/>
    </source>
</evidence>
<dbReference type="OrthoDB" id="411372at2759"/>
<keyword evidence="3" id="KW-0862">Zinc</keyword>
<reference evidence="8" key="1">
    <citation type="submission" date="2017-04" db="EMBL/GenBank/DDBJ databases">
        <title>Plasmodium gonderi genome.</title>
        <authorList>
            <person name="Arisue N."/>
            <person name="Honma H."/>
            <person name="Kawai S."/>
            <person name="Tougan T."/>
            <person name="Tanabe K."/>
            <person name="Horii T."/>
        </authorList>
    </citation>
    <scope>NUCLEOTIDE SEQUENCE [LARGE SCALE GENOMIC DNA]</scope>
    <source>
        <strain evidence="8">ATCC 30045</strain>
    </source>
</reference>
<evidence type="ECO:0000313" key="7">
    <source>
        <dbReference type="EMBL" id="GAW80368.1"/>
    </source>
</evidence>
<dbReference type="SUPFAM" id="SSF161219">
    <property type="entry name" value="CHY zinc finger-like"/>
    <property type="match status" value="1"/>
</dbReference>
<accession>A0A1Y1JFD8</accession>
<evidence type="ECO:0000256" key="4">
    <source>
        <dbReference type="PROSITE-ProRule" id="PRU00601"/>
    </source>
</evidence>
<dbReference type="SUPFAM" id="SSF46689">
    <property type="entry name" value="Homeodomain-like"/>
    <property type="match status" value="1"/>
</dbReference>
<feature type="compositionally biased region" description="Basic and acidic residues" evidence="5">
    <location>
        <begin position="532"/>
        <end position="544"/>
    </location>
</feature>
<dbReference type="InterPro" id="IPR008913">
    <property type="entry name" value="Znf_CHY"/>
</dbReference>
<feature type="compositionally biased region" description="Acidic residues" evidence="5">
    <location>
        <begin position="647"/>
        <end position="659"/>
    </location>
</feature>
<feature type="compositionally biased region" description="Polar residues" evidence="5">
    <location>
        <begin position="508"/>
        <end position="523"/>
    </location>
</feature>
<keyword evidence="1" id="KW-0479">Metal-binding</keyword>
<protein>
    <recommendedName>
        <fullName evidence="6">CHY-type domain-containing protein</fullName>
    </recommendedName>
</protein>
<dbReference type="OMA" id="NHECGIA"/>
<dbReference type="PROSITE" id="PS51266">
    <property type="entry name" value="ZF_CHY"/>
    <property type="match status" value="1"/>
</dbReference>
<feature type="region of interest" description="Disordered" evidence="5">
    <location>
        <begin position="334"/>
        <end position="372"/>
    </location>
</feature>
<dbReference type="InterPro" id="IPR037274">
    <property type="entry name" value="Znf_CHY_sf"/>
</dbReference>
<dbReference type="EMBL" id="BDQF01000008">
    <property type="protein sequence ID" value="GAW80368.1"/>
    <property type="molecule type" value="Genomic_DNA"/>
</dbReference>
<feature type="region of interest" description="Disordered" evidence="5">
    <location>
        <begin position="241"/>
        <end position="322"/>
    </location>
</feature>
<evidence type="ECO:0000256" key="1">
    <source>
        <dbReference type="ARBA" id="ARBA00022723"/>
    </source>
</evidence>
<dbReference type="InterPro" id="IPR009057">
    <property type="entry name" value="Homeodomain-like_sf"/>
</dbReference>
<keyword evidence="2 4" id="KW-0863">Zinc-finger</keyword>
<dbReference type="Gene3D" id="1.10.10.60">
    <property type="entry name" value="Homeodomain-like"/>
    <property type="match status" value="1"/>
</dbReference>
<feature type="domain" description="CHY-type" evidence="6">
    <location>
        <begin position="855"/>
        <end position="920"/>
    </location>
</feature>
<organism evidence="7 8">
    <name type="scientific">Plasmodium gonderi</name>
    <dbReference type="NCBI Taxonomy" id="77519"/>
    <lineage>
        <taxon>Eukaryota</taxon>
        <taxon>Sar</taxon>
        <taxon>Alveolata</taxon>
        <taxon>Apicomplexa</taxon>
        <taxon>Aconoidasida</taxon>
        <taxon>Haemosporida</taxon>
        <taxon>Plasmodiidae</taxon>
        <taxon>Plasmodium</taxon>
        <taxon>Plasmodium (Plasmodium)</taxon>
    </lineage>
</organism>
<feature type="compositionally biased region" description="Polar residues" evidence="5">
    <location>
        <begin position="311"/>
        <end position="322"/>
    </location>
</feature>
<evidence type="ECO:0000256" key="3">
    <source>
        <dbReference type="ARBA" id="ARBA00022833"/>
    </source>
</evidence>
<dbReference type="GO" id="GO:0008270">
    <property type="term" value="F:zinc ion binding"/>
    <property type="evidence" value="ECO:0007669"/>
    <property type="project" value="UniProtKB-KW"/>
</dbReference>
<keyword evidence="8" id="KW-1185">Reference proteome</keyword>
<dbReference type="AlphaFoldDB" id="A0A1Y1JFD8"/>
<proteinExistence type="predicted"/>
<evidence type="ECO:0000259" key="6">
    <source>
        <dbReference type="PROSITE" id="PS51266"/>
    </source>
</evidence>
<feature type="compositionally biased region" description="Basic and acidic residues" evidence="5">
    <location>
        <begin position="26"/>
        <end position="36"/>
    </location>
</feature>
<evidence type="ECO:0000256" key="5">
    <source>
        <dbReference type="SAM" id="MobiDB-lite"/>
    </source>
</evidence>
<feature type="region of interest" description="Disordered" evidence="5">
    <location>
        <begin position="620"/>
        <end position="662"/>
    </location>
</feature>
<dbReference type="CDD" id="cd00167">
    <property type="entry name" value="SANT"/>
    <property type="match status" value="1"/>
</dbReference>
<feature type="compositionally biased region" description="Basic and acidic residues" evidence="5">
    <location>
        <begin position="620"/>
        <end position="634"/>
    </location>
</feature>
<evidence type="ECO:0000256" key="2">
    <source>
        <dbReference type="ARBA" id="ARBA00022771"/>
    </source>
</evidence>
<sequence length="965" mass="111754">MGEITAHIFTSKKKKTDYNDNGNSDGNDHDDEKRTNAAHEGEKNFLNMNNKYAKSYVTQNDYNYDYVMDECNKGKNFYLKNEKKCFYEGGKNNKMDYVHSFGKYNCLTNRKEREEYGKNVTSNDKMHVNMDSNMDGYMSDSMNDNIKQSTHSGHNLKGSLSKKDDQIYINVNRGVSRTNKSTATSGNENSYANMNECNKGYFQRARNYYSNSKVGMKYGNLNYYNNSDYVKREMVDHFKNPEDAYSGQYGRSTRNNDQSRNYQKESCRRERADRFHYYNNQRNDRAPERSERHTDEDTYRGGHRFRMSHSIKPSHTSGMNKSYSNYYQKREGTCKNNYNGKSANNSSNHINSNNKISRSNGNNRSNNSNDAYMKGMQNDLGKIRTDESESKCEENFLHTNEPQPSERNVIHQFNQKNEKSEEHFGHSNNCENNGIISSISCNNYLNKSNSFNTDINVSNMASVKNENKNSQNGQDDVHTDTRSNGAMGAPNDEENSQGAKKNLRENDSSNNETPNGNMNQKDNLLTGGDEVTNEKMKKMKREEEKKKVMNWKLEEQTLLEEGLRVFKDLKNCPEKWKKVSEIVKTKSPDDCLKRFLYCRFIVMKEKQKIEKEKEEEMRRKQEEELRQEQERQNKSNEQSEECINNPNDEELDQDIDSDDMNINNNTNITGKSLILNNTQIKNISLYKAVMMKLQLVCNRCCNTFDVTTTSKDSPQLVCTCANCNNSVVVEVYRNICFMENNCVCVLKFNQCSLMDLLSTDFSVNCESCGRKSILKNVTSGKEIYINCQKCFTKLEFRYRDFSFDEIANANNAAIKKIDEMINKLFTKKKSTKKAIAAPNNLKIEKCKNVIKVNNIEVKDGACKHFKKSHRLFKFPCCNKIFPCPTCHDLNSNHECGIATRVICGFCFREFNDDEECICQRDKKTKKGGNFWEGGKGCRNAITLSKNDSKKYKLLNRQTVQKKKKK</sequence>
<feature type="compositionally biased region" description="Low complexity" evidence="5">
    <location>
        <begin position="341"/>
        <end position="369"/>
    </location>
</feature>